<dbReference type="EnsemblPlants" id="TraesCS3A02G466800.1">
    <property type="protein sequence ID" value="TraesCS3A02G466800.1.cds1"/>
    <property type="gene ID" value="TraesCS3A02G466800"/>
</dbReference>
<organism evidence="1">
    <name type="scientific">Triticum aestivum</name>
    <name type="common">Wheat</name>
    <dbReference type="NCBI Taxonomy" id="4565"/>
    <lineage>
        <taxon>Eukaryota</taxon>
        <taxon>Viridiplantae</taxon>
        <taxon>Streptophyta</taxon>
        <taxon>Embryophyta</taxon>
        <taxon>Tracheophyta</taxon>
        <taxon>Spermatophyta</taxon>
        <taxon>Magnoliopsida</taxon>
        <taxon>Liliopsida</taxon>
        <taxon>Poales</taxon>
        <taxon>Poaceae</taxon>
        <taxon>BOP clade</taxon>
        <taxon>Pooideae</taxon>
        <taxon>Triticodae</taxon>
        <taxon>Triticeae</taxon>
        <taxon>Triticinae</taxon>
        <taxon>Triticum</taxon>
    </lineage>
</organism>
<dbReference type="Gramene" id="TraesJAG3A03G01508540.1">
    <property type="protein sequence ID" value="TraesJAG3A03G01508540.1.CDS1"/>
    <property type="gene ID" value="TraesJAG3A03G01508540"/>
</dbReference>
<dbReference type="Gramene" id="TraesLDM3A03G01500220.1">
    <property type="protein sequence ID" value="TraesLDM3A03G01500220.1.CDS1"/>
    <property type="gene ID" value="TraesLDM3A03G01500220"/>
</dbReference>
<evidence type="ECO:0000313" key="2">
    <source>
        <dbReference type="Proteomes" id="UP000019116"/>
    </source>
</evidence>
<dbReference type="Gramene" id="TraesJUL3A03G01512420.1">
    <property type="protein sequence ID" value="TraesJUL3A03G01512420.1.CDS1"/>
    <property type="gene ID" value="TraesJUL3A03G01512420"/>
</dbReference>
<evidence type="ECO:0008006" key="3">
    <source>
        <dbReference type="Google" id="ProtNLM"/>
    </source>
</evidence>
<dbReference type="OrthoDB" id="605570at2759"/>
<dbReference type="Gramene" id="TraesLAC3A03G01443870.1">
    <property type="protein sequence ID" value="TraesLAC3A03G01443870.1.CDS1"/>
    <property type="gene ID" value="TraesLAC3A03G01443870"/>
</dbReference>
<dbReference type="AlphaFoldDB" id="A0A3B6EQ26"/>
<accession>A0A3B6EQ26</accession>
<name>A0A3B6EQ26_WHEAT</name>
<dbReference type="Gramene" id="TraesCLE_scaffold_071949_01G000500.1">
    <property type="protein sequence ID" value="TraesCLE_scaffold_071949_01G000500.1"/>
    <property type="gene ID" value="TraesCLE_scaffold_071949_01G000500"/>
</dbReference>
<reference evidence="1" key="1">
    <citation type="submission" date="2018-08" db="EMBL/GenBank/DDBJ databases">
        <authorList>
            <person name="Rossello M."/>
        </authorList>
    </citation>
    <scope>NUCLEOTIDE SEQUENCE [LARGE SCALE GENOMIC DNA]</scope>
    <source>
        <strain evidence="1">cv. Chinese Spring</strain>
    </source>
</reference>
<dbReference type="Gramene" id="TraesCS3A02G466800.1">
    <property type="protein sequence ID" value="TraesCS3A02G466800.1.cds1"/>
    <property type="gene ID" value="TraesCS3A02G466800"/>
</dbReference>
<evidence type="ECO:0000313" key="1">
    <source>
        <dbReference type="EnsemblPlants" id="TraesCS3A02G466800.1.cds1"/>
    </source>
</evidence>
<dbReference type="Gramene" id="TraesROB_scaffold_050802_01G000200.1">
    <property type="protein sequence ID" value="TraesROB_scaffold_050802_01G000200.1"/>
    <property type="gene ID" value="TraesROB_scaffold_050802_01G000200"/>
</dbReference>
<protein>
    <recommendedName>
        <fullName evidence="3">F-box associated domain-containing protein</fullName>
    </recommendedName>
</protein>
<dbReference type="Gramene" id="TraesCS3A03G1091000.1">
    <property type="protein sequence ID" value="TraesCS3A03G1091000.1.CDS1"/>
    <property type="gene ID" value="TraesCS3A03G1091000"/>
</dbReference>
<dbReference type="Gramene" id="TraesARI3A03G01521480.1">
    <property type="protein sequence ID" value="TraesARI3A03G01521480.1.CDS1"/>
    <property type="gene ID" value="TraesARI3A03G01521480"/>
</dbReference>
<proteinExistence type="predicted"/>
<dbReference type="Gramene" id="TraesMAC3A03G01498150.1">
    <property type="protein sequence ID" value="TraesMAC3A03G01498150.1.CDS1"/>
    <property type="gene ID" value="TraesMAC3A03G01498150"/>
</dbReference>
<keyword evidence="2" id="KW-1185">Reference proteome</keyword>
<dbReference type="Gramene" id="TraesSTA3A03G01491660.1">
    <property type="protein sequence ID" value="TraesSTA3A03G01491660.1.CDS1"/>
    <property type="gene ID" value="TraesSTA3A03G01491660"/>
</dbReference>
<dbReference type="Gramene" id="TraesRN3A0101115900.1">
    <property type="protein sequence ID" value="TraesRN3A0101115900.1"/>
    <property type="gene ID" value="TraesRN3A0101115900"/>
</dbReference>
<dbReference type="STRING" id="4565.A0A3B6EQ26"/>
<sequence>MRAPIVSTNSYAFEMDDTLGIYNRNYAKTTIDIWVLQNYESEVWDFKYRIKLSVAEIRGKFEAFNDHWNVEVVSADHDVLLLVSSGRCLSYVDNDGKLIDSFDHGRKYFFLSKYRLKQSLVQHTFFQALESSVVNTSPFI</sequence>
<dbReference type="OMA" id="FEAFNDH"/>
<dbReference type="Gramene" id="TraesSYM3A03G01522860.1">
    <property type="protein sequence ID" value="TraesSYM3A03G01522860.1.CDS1"/>
    <property type="gene ID" value="TraesSYM3A03G01522860"/>
</dbReference>
<dbReference type="Proteomes" id="UP000019116">
    <property type="component" value="Chromosome 3A"/>
</dbReference>
<dbReference type="Gramene" id="TraesWEE_scaffold_070726_01G000500.1">
    <property type="protein sequence ID" value="TraesWEE_scaffold_070726_01G000500.1"/>
    <property type="gene ID" value="TraesWEE_scaffold_070726_01G000500"/>
</dbReference>
<reference evidence="1" key="2">
    <citation type="submission" date="2018-10" db="UniProtKB">
        <authorList>
            <consortium name="EnsemblPlants"/>
        </authorList>
    </citation>
    <scope>IDENTIFICATION</scope>
</reference>